<dbReference type="SUPFAM" id="SSF50978">
    <property type="entry name" value="WD40 repeat-like"/>
    <property type="match status" value="1"/>
</dbReference>
<dbReference type="SMART" id="SM00320">
    <property type="entry name" value="WD40"/>
    <property type="match status" value="2"/>
</dbReference>
<dbReference type="GO" id="GO:0006364">
    <property type="term" value="P:rRNA processing"/>
    <property type="evidence" value="ECO:0007669"/>
    <property type="project" value="InterPro"/>
</dbReference>
<evidence type="ECO:0000256" key="1">
    <source>
        <dbReference type="ARBA" id="ARBA00022574"/>
    </source>
</evidence>
<dbReference type="InterPro" id="IPR036322">
    <property type="entry name" value="WD40_repeat_dom_sf"/>
</dbReference>
<dbReference type="GO" id="GO:0032040">
    <property type="term" value="C:small-subunit processome"/>
    <property type="evidence" value="ECO:0007669"/>
    <property type="project" value="InterPro"/>
</dbReference>
<gene>
    <name evidence="6" type="primary">LOC119642968</name>
</gene>
<evidence type="ECO:0000313" key="6">
    <source>
        <dbReference type="RefSeq" id="XP_037898231.1"/>
    </source>
</evidence>
<evidence type="ECO:0000313" key="5">
    <source>
        <dbReference type="Proteomes" id="UP000092443"/>
    </source>
</evidence>
<keyword evidence="5" id="KW-1185">Reference proteome</keyword>
<organism evidence="5 6">
    <name type="scientific">Glossina fuscipes</name>
    <dbReference type="NCBI Taxonomy" id="7396"/>
    <lineage>
        <taxon>Eukaryota</taxon>
        <taxon>Metazoa</taxon>
        <taxon>Ecdysozoa</taxon>
        <taxon>Arthropoda</taxon>
        <taxon>Hexapoda</taxon>
        <taxon>Insecta</taxon>
        <taxon>Pterygota</taxon>
        <taxon>Neoptera</taxon>
        <taxon>Endopterygota</taxon>
        <taxon>Diptera</taxon>
        <taxon>Brachycera</taxon>
        <taxon>Muscomorpha</taxon>
        <taxon>Hippoboscoidea</taxon>
        <taxon>Glossinidae</taxon>
        <taxon>Glossina</taxon>
    </lineage>
</organism>
<dbReference type="GO" id="GO:0034388">
    <property type="term" value="C:Pwp2p-containing subcomplex of 90S preribosome"/>
    <property type="evidence" value="ECO:0007669"/>
    <property type="project" value="TreeGrafter"/>
</dbReference>
<evidence type="ECO:0000259" key="4">
    <source>
        <dbReference type="Pfam" id="PF04192"/>
    </source>
</evidence>
<dbReference type="RefSeq" id="XP_037898231.1">
    <property type="nucleotide sequence ID" value="XM_038042303.1"/>
</dbReference>
<keyword evidence="2" id="KW-0677">Repeat</keyword>
<dbReference type="PROSITE" id="PS00678">
    <property type="entry name" value="WD_REPEATS_1"/>
    <property type="match status" value="1"/>
</dbReference>
<proteinExistence type="predicted"/>
<protein>
    <submittedName>
        <fullName evidence="6">WD repeat-containing protein 36-like</fullName>
    </submittedName>
</protein>
<feature type="domain" description="WDR36/Utp21 C-terminal" evidence="4">
    <location>
        <begin position="179"/>
        <end position="238"/>
    </location>
</feature>
<dbReference type="PROSITE" id="PS50294">
    <property type="entry name" value="WD_REPEATS_REGION"/>
    <property type="match status" value="1"/>
</dbReference>
<dbReference type="PROSITE" id="PS50082">
    <property type="entry name" value="WD_REPEATS_2"/>
    <property type="match status" value="1"/>
</dbReference>
<dbReference type="Pfam" id="PF25168">
    <property type="entry name" value="Beta-prop_WDR36-Utp21_2nd"/>
    <property type="match status" value="1"/>
</dbReference>
<feature type="repeat" description="WD" evidence="3">
    <location>
        <begin position="42"/>
        <end position="83"/>
    </location>
</feature>
<reference evidence="6" key="1">
    <citation type="submission" date="2025-08" db="UniProtKB">
        <authorList>
            <consortium name="RefSeq"/>
        </authorList>
    </citation>
    <scope>IDENTIFICATION</scope>
    <source>
        <tissue evidence="6">Whole body pupa</tissue>
    </source>
</reference>
<dbReference type="InterPro" id="IPR001680">
    <property type="entry name" value="WD40_rpt"/>
</dbReference>
<sequence>MRLLEGIAFMRSHRDSSIIAVALNNYTILVIDLDTKGIIRKFEGHSAKLNDLTFSPDSRWIISASMDATIKVWDLPSSYMIDQFRVEKPCVSITMSPTGDFLATAHVGYLGIYLWANRTLFNRVPLHSTNPRFGAPLVEDPSNLGIETTKVDKAVNAHDLISNQEENLEQIDFVYLTPQQLSKNTISVSNLPALKWQNLFDLDIIKRHNRPKCPPNVIKLAPFFIPTLSGLEMEYDVSTDKRSVGRRS</sequence>
<dbReference type="PANTHER" id="PTHR22840:SF12">
    <property type="entry name" value="WD REPEAT-CONTAINING PROTEIN 36"/>
    <property type="match status" value="1"/>
</dbReference>
<dbReference type="GeneID" id="119642968"/>
<dbReference type="InterPro" id="IPR007319">
    <property type="entry name" value="WDR36/Utp21_C"/>
</dbReference>
<evidence type="ECO:0000256" key="2">
    <source>
        <dbReference type="ARBA" id="ARBA00022737"/>
    </source>
</evidence>
<dbReference type="Proteomes" id="UP000092443">
    <property type="component" value="Unplaced"/>
</dbReference>
<dbReference type="AlphaFoldDB" id="A0A9C6DPP7"/>
<dbReference type="PANTHER" id="PTHR22840">
    <property type="entry name" value="WD REPEAT-CONTAINING PROTEIN 36"/>
    <property type="match status" value="1"/>
</dbReference>
<accession>A0A9C6DPP7</accession>
<dbReference type="Gene3D" id="2.130.10.10">
    <property type="entry name" value="YVTN repeat-like/Quinoprotein amine dehydrogenase"/>
    <property type="match status" value="1"/>
</dbReference>
<dbReference type="Pfam" id="PF04192">
    <property type="entry name" value="Utp21"/>
    <property type="match status" value="1"/>
</dbReference>
<name>A0A9C6DPP7_9MUSC</name>
<dbReference type="InterPro" id="IPR015943">
    <property type="entry name" value="WD40/YVTN_repeat-like_dom_sf"/>
</dbReference>
<dbReference type="KEGG" id="gfs:119642968"/>
<keyword evidence="1 3" id="KW-0853">WD repeat</keyword>
<evidence type="ECO:0000256" key="3">
    <source>
        <dbReference type="PROSITE-ProRule" id="PRU00221"/>
    </source>
</evidence>
<dbReference type="InterPro" id="IPR019775">
    <property type="entry name" value="WD40_repeat_CS"/>
</dbReference>